<keyword evidence="4" id="KW-1185">Reference proteome</keyword>
<dbReference type="InterPro" id="IPR023346">
    <property type="entry name" value="Lysozyme-like_dom_sf"/>
</dbReference>
<dbReference type="GO" id="GO:0016020">
    <property type="term" value="C:membrane"/>
    <property type="evidence" value="ECO:0007669"/>
    <property type="project" value="InterPro"/>
</dbReference>
<dbReference type="PANTHER" id="PTHR33734:SF22">
    <property type="entry name" value="MEMBRANE-BOUND LYTIC MUREIN TRANSGLYCOSYLASE D"/>
    <property type="match status" value="1"/>
</dbReference>
<accession>A0A1M5JKJ9</accession>
<dbReference type="GO" id="GO:0008932">
    <property type="term" value="F:lytic endotransglycosylase activity"/>
    <property type="evidence" value="ECO:0007669"/>
    <property type="project" value="TreeGrafter"/>
</dbReference>
<dbReference type="Gene3D" id="3.10.350.10">
    <property type="entry name" value="LysM domain"/>
    <property type="match status" value="3"/>
</dbReference>
<proteinExistence type="inferred from homology"/>
<evidence type="ECO:0000259" key="2">
    <source>
        <dbReference type="PROSITE" id="PS51782"/>
    </source>
</evidence>
<dbReference type="GO" id="GO:0000270">
    <property type="term" value="P:peptidoglycan metabolic process"/>
    <property type="evidence" value="ECO:0007669"/>
    <property type="project" value="InterPro"/>
</dbReference>
<dbReference type="RefSeq" id="WP_073322136.1">
    <property type="nucleotide sequence ID" value="NZ_FQWD01000003.1"/>
</dbReference>
<name>A0A1M5JKJ9_9ALTE</name>
<dbReference type="PROSITE" id="PS51782">
    <property type="entry name" value="LYSM"/>
    <property type="match status" value="3"/>
</dbReference>
<dbReference type="PANTHER" id="PTHR33734">
    <property type="entry name" value="LYSM DOMAIN-CONTAINING GPI-ANCHORED PROTEIN 2"/>
    <property type="match status" value="1"/>
</dbReference>
<dbReference type="SUPFAM" id="SSF53955">
    <property type="entry name" value="Lysozyme-like"/>
    <property type="match status" value="1"/>
</dbReference>
<evidence type="ECO:0000256" key="1">
    <source>
        <dbReference type="ARBA" id="ARBA00007734"/>
    </source>
</evidence>
<dbReference type="SMART" id="SM00257">
    <property type="entry name" value="LysM"/>
    <property type="match status" value="3"/>
</dbReference>
<evidence type="ECO:0000313" key="4">
    <source>
        <dbReference type="Proteomes" id="UP000184520"/>
    </source>
</evidence>
<sequence length="550" mass="62253">MKFKLSVLSILVTSMLTGCQLTGPDEAEPEVADNRTTCEIAHTNINDQADCELANEGVIEVMHPTEEVEVDIDPAQDPAEPEVIANLWVRASNQFQFEIPDNKRIAIQRDWYLKHPAYMERVSKRAKPFLYYIVQQIEARDMPLELVLLPIVESAFDPFAYSHGRAAGMWQFIPGTAKRFGIQQTWWYDGRRDVIASTAAALDYLTYLNDMFDGNWLHALAAYNSGEGRVGKAIKRNAKAGKPTDFWSLDLPKETRAYVPKLLALADILKNHEQYAFKWPEIENAPVIATVDIGSQVDLAFAAELADMDLKSLHALNPGFNRWATDPDGPHRLVLPLDNAESFTQALANVERNERLNWVRHKVRAGDSLLKLAKEYHTTVDVIKSVNDMQGNMIRVGDHIMVPVALKKLDAYSLSEDQRLATTQNKKRGSYQLTHEVKSGDTLWDISRKYDISTRSLAKWNGMAPTDPLMPGKTLVIWVNEASDEQKRDAIMRTLTYTVKRGDSLARIAQKFNIRTSDITKWNNLNPKKFLQPGQKLTLHVDVTRLKNIG</sequence>
<dbReference type="CDD" id="cd16894">
    <property type="entry name" value="MltD-like"/>
    <property type="match status" value="1"/>
</dbReference>
<dbReference type="Gene3D" id="1.10.530.10">
    <property type="match status" value="1"/>
</dbReference>
<dbReference type="Pfam" id="PF01464">
    <property type="entry name" value="SLT"/>
    <property type="match status" value="1"/>
</dbReference>
<dbReference type="AlphaFoldDB" id="A0A1M5JKJ9"/>
<dbReference type="SUPFAM" id="SSF54106">
    <property type="entry name" value="LysM domain"/>
    <property type="match status" value="3"/>
</dbReference>
<dbReference type="PROSITE" id="PS00922">
    <property type="entry name" value="TRANSGLYCOSYLASE"/>
    <property type="match status" value="1"/>
</dbReference>
<dbReference type="InterPro" id="IPR036779">
    <property type="entry name" value="LysM_dom_sf"/>
</dbReference>
<feature type="domain" description="LysM" evidence="2">
    <location>
        <begin position="359"/>
        <end position="402"/>
    </location>
</feature>
<dbReference type="InterPro" id="IPR008258">
    <property type="entry name" value="Transglycosylase_SLT_dom_1"/>
</dbReference>
<dbReference type="EMBL" id="FQWD01000003">
    <property type="protein sequence ID" value="SHG40935.1"/>
    <property type="molecule type" value="Genomic_DNA"/>
</dbReference>
<comment type="similarity">
    <text evidence="1">Belongs to the transglycosylase Slt family.</text>
</comment>
<dbReference type="CDD" id="cd00118">
    <property type="entry name" value="LysM"/>
    <property type="match status" value="3"/>
</dbReference>
<dbReference type="OrthoDB" id="9815002at2"/>
<gene>
    <name evidence="3" type="ORF">SAMN05216361_2139</name>
</gene>
<dbReference type="Pfam" id="PF01476">
    <property type="entry name" value="LysM"/>
    <property type="match status" value="3"/>
</dbReference>
<dbReference type="InterPro" id="IPR018392">
    <property type="entry name" value="LysM"/>
</dbReference>
<dbReference type="Proteomes" id="UP000184520">
    <property type="component" value="Unassembled WGS sequence"/>
</dbReference>
<organism evidence="3 4">
    <name type="scientific">Marisediminitalea aggregata</name>
    <dbReference type="NCBI Taxonomy" id="634436"/>
    <lineage>
        <taxon>Bacteria</taxon>
        <taxon>Pseudomonadati</taxon>
        <taxon>Pseudomonadota</taxon>
        <taxon>Gammaproteobacteria</taxon>
        <taxon>Alteromonadales</taxon>
        <taxon>Alteromonadaceae</taxon>
        <taxon>Marisediminitalea</taxon>
    </lineage>
</organism>
<dbReference type="FunFam" id="1.10.530.10:FF:000004">
    <property type="entry name" value="Membrane-bound lytic murein transglycosylase D"/>
    <property type="match status" value="1"/>
</dbReference>
<dbReference type="STRING" id="634436.SAMN05216361_2139"/>
<dbReference type="PROSITE" id="PS51257">
    <property type="entry name" value="PROKAR_LIPOPROTEIN"/>
    <property type="match status" value="1"/>
</dbReference>
<reference evidence="4" key="1">
    <citation type="submission" date="2016-11" db="EMBL/GenBank/DDBJ databases">
        <authorList>
            <person name="Varghese N."/>
            <person name="Submissions S."/>
        </authorList>
    </citation>
    <scope>NUCLEOTIDE SEQUENCE [LARGE SCALE GENOMIC DNA]</scope>
    <source>
        <strain evidence="4">CGMCC 1.8995</strain>
    </source>
</reference>
<protein>
    <submittedName>
        <fullName evidence="3">Membrane-bound lytic murein transglycosylase D</fullName>
    </submittedName>
</protein>
<dbReference type="InterPro" id="IPR000189">
    <property type="entry name" value="Transglyc_AS"/>
</dbReference>
<feature type="domain" description="LysM" evidence="2">
    <location>
        <begin position="495"/>
        <end position="539"/>
    </location>
</feature>
<feature type="domain" description="LysM" evidence="2">
    <location>
        <begin position="433"/>
        <end position="477"/>
    </location>
</feature>
<evidence type="ECO:0000313" key="3">
    <source>
        <dbReference type="EMBL" id="SHG40935.1"/>
    </source>
</evidence>